<reference evidence="3 4" key="1">
    <citation type="submission" date="2021-06" db="EMBL/GenBank/DDBJ databases">
        <title>Caerostris extrusa draft genome.</title>
        <authorList>
            <person name="Kono N."/>
            <person name="Arakawa K."/>
        </authorList>
    </citation>
    <scope>NUCLEOTIDE SEQUENCE [LARGE SCALE GENOMIC DNA]</scope>
</reference>
<gene>
    <name evidence="3" type="ORF">CEXT_136681</name>
</gene>
<dbReference type="EMBL" id="BPLR01017337">
    <property type="protein sequence ID" value="GIY90658.1"/>
    <property type="molecule type" value="Genomic_DNA"/>
</dbReference>
<feature type="region of interest" description="Disordered" evidence="1">
    <location>
        <begin position="144"/>
        <end position="174"/>
    </location>
</feature>
<evidence type="ECO:0000313" key="4">
    <source>
        <dbReference type="Proteomes" id="UP001054945"/>
    </source>
</evidence>
<sequence>MPSFIFYQLRCLFQIFAVCSPLAFPHSANGSLHISNWITLPLVSGINGQIYRFDRSCIQSSSSFPILYIHRAALLSTHSKTVTSVLGITGSKVALPCNITPPMQDDAVAPDTVVQGRHHKAHLQCRCAKKTSVDQARHVTGQAVSRQGEPQPGGHPFHAVSGVPHRGRRGGVQV</sequence>
<comment type="caution">
    <text evidence="3">The sequence shown here is derived from an EMBL/GenBank/DDBJ whole genome shotgun (WGS) entry which is preliminary data.</text>
</comment>
<evidence type="ECO:0000313" key="3">
    <source>
        <dbReference type="EMBL" id="GIY90658.1"/>
    </source>
</evidence>
<accession>A0AAV4X7K1</accession>
<organism evidence="3 4">
    <name type="scientific">Caerostris extrusa</name>
    <name type="common">Bark spider</name>
    <name type="synonym">Caerostris bankana</name>
    <dbReference type="NCBI Taxonomy" id="172846"/>
    <lineage>
        <taxon>Eukaryota</taxon>
        <taxon>Metazoa</taxon>
        <taxon>Ecdysozoa</taxon>
        <taxon>Arthropoda</taxon>
        <taxon>Chelicerata</taxon>
        <taxon>Arachnida</taxon>
        <taxon>Araneae</taxon>
        <taxon>Araneomorphae</taxon>
        <taxon>Entelegynae</taxon>
        <taxon>Araneoidea</taxon>
        <taxon>Araneidae</taxon>
        <taxon>Caerostris</taxon>
    </lineage>
</organism>
<protein>
    <recommendedName>
        <fullName evidence="5">Secreted protein</fullName>
    </recommendedName>
</protein>
<proteinExistence type="predicted"/>
<keyword evidence="4" id="KW-1185">Reference proteome</keyword>
<feature type="signal peptide" evidence="2">
    <location>
        <begin position="1"/>
        <end position="30"/>
    </location>
</feature>
<evidence type="ECO:0000256" key="1">
    <source>
        <dbReference type="SAM" id="MobiDB-lite"/>
    </source>
</evidence>
<dbReference type="Proteomes" id="UP001054945">
    <property type="component" value="Unassembled WGS sequence"/>
</dbReference>
<evidence type="ECO:0008006" key="5">
    <source>
        <dbReference type="Google" id="ProtNLM"/>
    </source>
</evidence>
<evidence type="ECO:0000256" key="2">
    <source>
        <dbReference type="SAM" id="SignalP"/>
    </source>
</evidence>
<name>A0AAV4X7K1_CAEEX</name>
<keyword evidence="2" id="KW-0732">Signal</keyword>
<dbReference type="AlphaFoldDB" id="A0AAV4X7K1"/>
<feature type="compositionally biased region" description="Basic residues" evidence="1">
    <location>
        <begin position="165"/>
        <end position="174"/>
    </location>
</feature>
<feature type="chain" id="PRO_5043652199" description="Secreted protein" evidence="2">
    <location>
        <begin position="31"/>
        <end position="174"/>
    </location>
</feature>